<dbReference type="Pfam" id="PF00356">
    <property type="entry name" value="LacI"/>
    <property type="match status" value="1"/>
</dbReference>
<dbReference type="PROSITE" id="PS50932">
    <property type="entry name" value="HTH_LACI_2"/>
    <property type="match status" value="1"/>
</dbReference>
<evidence type="ECO:0000313" key="7">
    <source>
        <dbReference type="Proteomes" id="UP000664357"/>
    </source>
</evidence>
<dbReference type="Gene3D" id="3.40.50.2300">
    <property type="match status" value="2"/>
</dbReference>
<name>A0ABV0EXY5_9ENTE</name>
<dbReference type="InterPro" id="IPR010982">
    <property type="entry name" value="Lambda_DNA-bd_dom_sf"/>
</dbReference>
<sequence>MKLTIKEIAKLSGVSVTTVSQIMNNKGGRFSEKTRNKVLKVIEENDYAPNYFASNIILKKSKTIGVIAPSGSEQFTSGILQVLRDKLQENGYYLIICESDHQQAREMDLLKKLNQLGVEAIVFFTANQYSSEVIKQGRYLKTPILFVDRGLNQGYYGSILVEEEIGACKAIEWLIRRGNQKIAILTEDATTYHLNERFLGYKRALKEANLPFLVELVQKVPLTIEGGYHGTTQLIHSQPDVSAIFCVDDMVALGCYQAIYDMEKQLYRDIDMVGFDGGAMTELVRPKIRSVKQPLEQFGAILSEKIKKVILYPNERITDVMLDTVFED</sequence>
<feature type="domain" description="HTH lacI-type" evidence="5">
    <location>
        <begin position="3"/>
        <end position="58"/>
    </location>
</feature>
<dbReference type="EMBL" id="JAFREL020000005">
    <property type="protein sequence ID" value="MEO1772632.1"/>
    <property type="molecule type" value="Genomic_DNA"/>
</dbReference>
<dbReference type="Proteomes" id="UP000664357">
    <property type="component" value="Unassembled WGS sequence"/>
</dbReference>
<proteinExistence type="predicted"/>
<protein>
    <submittedName>
        <fullName evidence="6">LacI family transcriptional regulator</fullName>
    </submittedName>
</protein>
<dbReference type="SMART" id="SM00354">
    <property type="entry name" value="HTH_LACI"/>
    <property type="match status" value="1"/>
</dbReference>
<reference evidence="6 7" key="1">
    <citation type="submission" date="2021-03" db="EMBL/GenBank/DDBJ databases">
        <authorList>
            <person name="Gilmore M.S."/>
            <person name="Schwartzman J."/>
            <person name="Van Tyne D."/>
            <person name="Martin M."/>
            <person name="Earl A.M."/>
            <person name="Manson A.L."/>
            <person name="Straub T."/>
            <person name="Salamzade R."/>
            <person name="Saavedra J."/>
            <person name="Lebreton F."/>
            <person name="Prichula J."/>
            <person name="Schaufler K."/>
            <person name="Gaca A."/>
            <person name="Sgardioli B."/>
            <person name="Wagenaar J."/>
            <person name="Strong T."/>
        </authorList>
    </citation>
    <scope>NUCLEOTIDE SEQUENCE [LARGE SCALE GENOMIC DNA]</scope>
    <source>
        <strain evidence="6 7">665A</strain>
    </source>
</reference>
<dbReference type="PANTHER" id="PTHR30146">
    <property type="entry name" value="LACI-RELATED TRANSCRIPTIONAL REPRESSOR"/>
    <property type="match status" value="1"/>
</dbReference>
<dbReference type="SUPFAM" id="SSF53822">
    <property type="entry name" value="Periplasmic binding protein-like I"/>
    <property type="match status" value="1"/>
</dbReference>
<accession>A0ABV0EXY5</accession>
<evidence type="ECO:0000313" key="6">
    <source>
        <dbReference type="EMBL" id="MEO1772632.1"/>
    </source>
</evidence>
<keyword evidence="4" id="KW-0804">Transcription</keyword>
<evidence type="ECO:0000256" key="2">
    <source>
        <dbReference type="ARBA" id="ARBA00023015"/>
    </source>
</evidence>
<reference evidence="6 7" key="2">
    <citation type="submission" date="2024-02" db="EMBL/GenBank/DDBJ databases">
        <title>The Genome Sequence of Enterococcus sp. DIV0159.</title>
        <authorList>
            <person name="Earl A."/>
            <person name="Manson A."/>
            <person name="Gilmore M."/>
            <person name="Sanders J."/>
            <person name="Shea T."/>
            <person name="Howe W."/>
            <person name="Livny J."/>
            <person name="Cuomo C."/>
            <person name="Neafsey D."/>
            <person name="Birren B."/>
        </authorList>
    </citation>
    <scope>NUCLEOTIDE SEQUENCE [LARGE SCALE GENOMIC DNA]</scope>
    <source>
        <strain evidence="6 7">665A</strain>
    </source>
</reference>
<dbReference type="CDD" id="cd01392">
    <property type="entry name" value="HTH_LacI"/>
    <property type="match status" value="1"/>
</dbReference>
<keyword evidence="7" id="KW-1185">Reference proteome</keyword>
<dbReference type="PANTHER" id="PTHR30146:SF148">
    <property type="entry name" value="HTH-TYPE TRANSCRIPTIONAL REPRESSOR PURR-RELATED"/>
    <property type="match status" value="1"/>
</dbReference>
<keyword evidence="1" id="KW-0678">Repressor</keyword>
<evidence type="ECO:0000256" key="4">
    <source>
        <dbReference type="ARBA" id="ARBA00023163"/>
    </source>
</evidence>
<dbReference type="CDD" id="cd06267">
    <property type="entry name" value="PBP1_LacI_sugar_binding-like"/>
    <property type="match status" value="1"/>
</dbReference>
<evidence type="ECO:0000259" key="5">
    <source>
        <dbReference type="PROSITE" id="PS50932"/>
    </source>
</evidence>
<evidence type="ECO:0000256" key="1">
    <source>
        <dbReference type="ARBA" id="ARBA00022491"/>
    </source>
</evidence>
<gene>
    <name evidence="6" type="ORF">JZO67_004614</name>
</gene>
<dbReference type="Gene3D" id="1.10.260.40">
    <property type="entry name" value="lambda repressor-like DNA-binding domains"/>
    <property type="match status" value="1"/>
</dbReference>
<dbReference type="PROSITE" id="PS00356">
    <property type="entry name" value="HTH_LACI_1"/>
    <property type="match status" value="1"/>
</dbReference>
<evidence type="ECO:0000256" key="3">
    <source>
        <dbReference type="ARBA" id="ARBA00023125"/>
    </source>
</evidence>
<dbReference type="InterPro" id="IPR000843">
    <property type="entry name" value="HTH_LacI"/>
</dbReference>
<comment type="caution">
    <text evidence="6">The sequence shown here is derived from an EMBL/GenBank/DDBJ whole genome shotgun (WGS) entry which is preliminary data.</text>
</comment>
<dbReference type="InterPro" id="IPR028082">
    <property type="entry name" value="Peripla_BP_I"/>
</dbReference>
<dbReference type="SUPFAM" id="SSF47413">
    <property type="entry name" value="lambda repressor-like DNA-binding domains"/>
    <property type="match status" value="1"/>
</dbReference>
<dbReference type="RefSeq" id="WP_207701049.1">
    <property type="nucleotide sequence ID" value="NZ_JAFREL020000005.1"/>
</dbReference>
<keyword evidence="2" id="KW-0805">Transcription regulation</keyword>
<keyword evidence="3" id="KW-0238">DNA-binding</keyword>
<dbReference type="Pfam" id="PF00532">
    <property type="entry name" value="Peripla_BP_1"/>
    <property type="match status" value="1"/>
</dbReference>
<organism evidence="6 7">
    <name type="scientific">Candidatus Enterococcus ferrettii</name>
    <dbReference type="NCBI Taxonomy" id="2815324"/>
    <lineage>
        <taxon>Bacteria</taxon>
        <taxon>Bacillati</taxon>
        <taxon>Bacillota</taxon>
        <taxon>Bacilli</taxon>
        <taxon>Lactobacillales</taxon>
        <taxon>Enterococcaceae</taxon>
        <taxon>Enterococcus</taxon>
    </lineage>
</organism>
<dbReference type="InterPro" id="IPR001761">
    <property type="entry name" value="Peripla_BP/Lac1_sug-bd_dom"/>
</dbReference>